<keyword evidence="2" id="KW-1185">Reference proteome</keyword>
<sequence length="116" mass="13470">MGRFGKNRERNRRAARWLLGLSLAAMVFFAVRLAADMVYWNDPRHHDQQLEPWMTVGYVARSWDIDRRSLREALELGPAPDHKSSLGQLAHDRNMEFDAYAEDVMQTILQEKAVAE</sequence>
<organism evidence="1 2">
    <name type="scientific">Primorskyibacter sedentarius</name>
    <dbReference type="NCBI Taxonomy" id="745311"/>
    <lineage>
        <taxon>Bacteria</taxon>
        <taxon>Pseudomonadati</taxon>
        <taxon>Pseudomonadota</taxon>
        <taxon>Alphaproteobacteria</taxon>
        <taxon>Rhodobacterales</taxon>
        <taxon>Roseobacteraceae</taxon>
        <taxon>Primorskyibacter</taxon>
    </lineage>
</organism>
<comment type="caution">
    <text evidence="1">The sequence shown here is derived from an EMBL/GenBank/DDBJ whole genome shotgun (WGS) entry which is preliminary data.</text>
</comment>
<evidence type="ECO:0000313" key="2">
    <source>
        <dbReference type="Proteomes" id="UP000295696"/>
    </source>
</evidence>
<dbReference type="EMBL" id="SLZU01000015">
    <property type="protein sequence ID" value="TCS60220.1"/>
    <property type="molecule type" value="Genomic_DNA"/>
</dbReference>
<proteinExistence type="predicted"/>
<dbReference type="OrthoDB" id="159440at2"/>
<dbReference type="Proteomes" id="UP000295696">
    <property type="component" value="Unassembled WGS sequence"/>
</dbReference>
<evidence type="ECO:0000313" key="1">
    <source>
        <dbReference type="EMBL" id="TCS60220.1"/>
    </source>
</evidence>
<gene>
    <name evidence="1" type="ORF">EDD52_11539</name>
</gene>
<reference evidence="1 2" key="1">
    <citation type="submission" date="2019-03" db="EMBL/GenBank/DDBJ databases">
        <title>Genomic Encyclopedia of Type Strains, Phase IV (KMG-IV): sequencing the most valuable type-strain genomes for metagenomic binning, comparative biology and taxonomic classification.</title>
        <authorList>
            <person name="Goeker M."/>
        </authorList>
    </citation>
    <scope>NUCLEOTIDE SEQUENCE [LARGE SCALE GENOMIC DNA]</scope>
    <source>
        <strain evidence="1 2">DSM 104836</strain>
    </source>
</reference>
<name>A0A4R3J6Y8_9RHOB</name>
<dbReference type="RefSeq" id="WP_132247294.1">
    <property type="nucleotide sequence ID" value="NZ_SLZU01000015.1"/>
</dbReference>
<dbReference type="AlphaFoldDB" id="A0A4R3J6Y8"/>
<protein>
    <submittedName>
        <fullName evidence="1">Uncharacterized protein</fullName>
    </submittedName>
</protein>
<accession>A0A4R3J6Y8</accession>